<evidence type="ECO:0000256" key="1">
    <source>
        <dbReference type="SAM" id="MobiDB-lite"/>
    </source>
</evidence>
<dbReference type="PANTHER" id="PTHR21581">
    <property type="entry name" value="D-ALANYL-D-ALANINE CARBOXYPEPTIDASE"/>
    <property type="match status" value="1"/>
</dbReference>
<dbReference type="STRING" id="1076935.U4LGM1"/>
<feature type="region of interest" description="Disordered" evidence="1">
    <location>
        <begin position="1"/>
        <end position="79"/>
    </location>
</feature>
<name>U4LGM1_PYROM</name>
<accession>U4LGM1</accession>
<evidence type="ECO:0000313" key="3">
    <source>
        <dbReference type="Proteomes" id="UP000018144"/>
    </source>
</evidence>
<dbReference type="EMBL" id="HF935464">
    <property type="protein sequence ID" value="CCX30677.1"/>
    <property type="molecule type" value="Genomic_DNA"/>
</dbReference>
<evidence type="ECO:0000313" key="2">
    <source>
        <dbReference type="EMBL" id="CCX30677.1"/>
    </source>
</evidence>
<reference evidence="2 3" key="1">
    <citation type="journal article" date="2013" name="PLoS Genet.">
        <title>The genome and development-dependent transcriptomes of Pyronema confluens: a window into fungal evolution.</title>
        <authorList>
            <person name="Traeger S."/>
            <person name="Altegoer F."/>
            <person name="Freitag M."/>
            <person name="Gabaldon T."/>
            <person name="Kempken F."/>
            <person name="Kumar A."/>
            <person name="Marcet-Houben M."/>
            <person name="Poggeler S."/>
            <person name="Stajich J.E."/>
            <person name="Nowrousian M."/>
        </authorList>
    </citation>
    <scope>NUCLEOTIDE SEQUENCE [LARGE SCALE GENOMIC DNA]</scope>
    <source>
        <strain evidence="3">CBS 100304</strain>
        <tissue evidence="2">Vegetative mycelium</tissue>
    </source>
</reference>
<dbReference type="SUPFAM" id="SSF48452">
    <property type="entry name" value="TPR-like"/>
    <property type="match status" value="1"/>
</dbReference>
<dbReference type="PANTHER" id="PTHR21581:SF6">
    <property type="entry name" value="TRAFFICKING PROTEIN PARTICLE COMPLEX SUBUNIT 12"/>
    <property type="match status" value="1"/>
</dbReference>
<gene>
    <name evidence="2" type="ORF">PCON_09016</name>
</gene>
<proteinExistence type="predicted"/>
<dbReference type="AlphaFoldDB" id="U4LGM1"/>
<organism evidence="2 3">
    <name type="scientific">Pyronema omphalodes (strain CBS 100304)</name>
    <name type="common">Pyronema confluens</name>
    <dbReference type="NCBI Taxonomy" id="1076935"/>
    <lineage>
        <taxon>Eukaryota</taxon>
        <taxon>Fungi</taxon>
        <taxon>Dikarya</taxon>
        <taxon>Ascomycota</taxon>
        <taxon>Pezizomycotina</taxon>
        <taxon>Pezizomycetes</taxon>
        <taxon>Pezizales</taxon>
        <taxon>Pyronemataceae</taxon>
        <taxon>Pyronema</taxon>
    </lineage>
</organism>
<dbReference type="Proteomes" id="UP000018144">
    <property type="component" value="Unassembled WGS sequence"/>
</dbReference>
<dbReference type="OMA" id="QDPQAYH"/>
<sequence length="396" mass="43274">MAAPPPAPLQKGHTRNSSTDDRRVPIPRRRTKGPLDLDDPPFSPTSPTMSTPPLLSPPTHPNSRSPAPSPPPKPQTHDLSFLLHPINFHPLPLHTLPGPFLSAPSPTGTPSQLLSTLHFRAAAISAATALTSLPPPPNNTILHLWYTRLLSLILSHSRTLAAQEIKVFQDLNSGFYNDPISGRSILPWELRVLAVTLQQDARRQVAAYYDLAAECRVAAMDTAVAEEERGRWRKRLAELGVRVANSLIQLGDMGAAARHLKGLKALEATTEIGLVYLRAGMVKEAAECLGGDDERIKGLVMMADGRWKEAVEIWGALSDEVSRNNAAVCWLYLGKLEEARKILEGLVEEGKVSEGLIFNLATIYELCGETSKTLKLQLAEKVAAHGREFTNSAFKM</sequence>
<dbReference type="GO" id="GO:0030008">
    <property type="term" value="C:TRAPP complex"/>
    <property type="evidence" value="ECO:0007669"/>
    <property type="project" value="TreeGrafter"/>
</dbReference>
<dbReference type="OrthoDB" id="428342at2759"/>
<keyword evidence="3" id="KW-1185">Reference proteome</keyword>
<dbReference type="eggNOG" id="ENOG502RXW3">
    <property type="taxonomic scope" value="Eukaryota"/>
</dbReference>
<protein>
    <submittedName>
        <fullName evidence="2">Similar to Trafficking protein particle complex subunit 12 acc. no. Q8WVT3</fullName>
    </submittedName>
</protein>
<dbReference type="InterPro" id="IPR011990">
    <property type="entry name" value="TPR-like_helical_dom_sf"/>
</dbReference>
<dbReference type="GO" id="GO:0005794">
    <property type="term" value="C:Golgi apparatus"/>
    <property type="evidence" value="ECO:0007669"/>
    <property type="project" value="TreeGrafter"/>
</dbReference>
<dbReference type="Gene3D" id="1.25.40.10">
    <property type="entry name" value="Tetratricopeptide repeat domain"/>
    <property type="match status" value="1"/>
</dbReference>